<dbReference type="Gene3D" id="3.30.70.270">
    <property type="match status" value="2"/>
</dbReference>
<evidence type="ECO:0000259" key="2">
    <source>
        <dbReference type="Pfam" id="PF17919"/>
    </source>
</evidence>
<organism evidence="3">
    <name type="scientific">Fagus sylvatica</name>
    <name type="common">Beechnut</name>
    <dbReference type="NCBI Taxonomy" id="28930"/>
    <lineage>
        <taxon>Eukaryota</taxon>
        <taxon>Viridiplantae</taxon>
        <taxon>Streptophyta</taxon>
        <taxon>Embryophyta</taxon>
        <taxon>Tracheophyta</taxon>
        <taxon>Spermatophyta</taxon>
        <taxon>Magnoliopsida</taxon>
        <taxon>eudicotyledons</taxon>
        <taxon>Gunneridae</taxon>
        <taxon>Pentapetalae</taxon>
        <taxon>rosids</taxon>
        <taxon>fabids</taxon>
        <taxon>Fagales</taxon>
        <taxon>Fagaceae</taxon>
        <taxon>Fagus</taxon>
    </lineage>
</organism>
<feature type="compositionally biased region" description="Basic residues" evidence="1">
    <location>
        <begin position="39"/>
        <end position="55"/>
    </location>
</feature>
<dbReference type="InterPro" id="IPR043502">
    <property type="entry name" value="DNA/RNA_pol_sf"/>
</dbReference>
<dbReference type="EMBL" id="OIVN01006349">
    <property type="protein sequence ID" value="SPD31197.1"/>
    <property type="molecule type" value="Genomic_DNA"/>
</dbReference>
<proteinExistence type="predicted"/>
<evidence type="ECO:0000256" key="1">
    <source>
        <dbReference type="SAM" id="MobiDB-lite"/>
    </source>
</evidence>
<dbReference type="Gene3D" id="3.30.420.10">
    <property type="entry name" value="Ribonuclease H-like superfamily/Ribonuclease H"/>
    <property type="match status" value="1"/>
</dbReference>
<feature type="region of interest" description="Disordered" evidence="1">
    <location>
        <begin position="34"/>
        <end position="56"/>
    </location>
</feature>
<gene>
    <name evidence="3" type="ORF">FSB_LOCUS59079</name>
</gene>
<sequence>MFSSLLYYHKNYATQLAPSVGKKERTEPAELIRWDNASRKPRRKKDRGARRRVSHHGLEHGSTCSWRELSKAFTIHFITNTRKPKEVDLLMALTIKSSESLKSYSVRYWETYNKIVLCEEDLAFRQFRFGLPTGCRIRQSLTKKPPLNMTDLMFKIEQHICVEEDGVQILHQIKDKPYFVLPPKMGGDPASRESKPYCACYKKKGHLIENCRAYKGFLEELVRNGHLRQFVDDTKQRQQQDHPPKPKDPIRIIEVIHTHTRAANLRAETLTATHLQEVFQVYEDASSASKRLRKEITEEITFTNHDLKGVKLPHSDALVVTMREREENDGRLPQKKYAEELEKYQIPASDQEKYFLLGTSLPPEQKDGLLALLLEYIDVFAWNPYEAPDVDPAFTCHNLNMDPLSLPVIQKGRRTAPFHKEAVCKEVNRLIEVGAIREILYPTWLSNTVVVKKKNRKWRDELPRRFPRIPPDSYESGRPGKNGVHYTKGDLLLSKDHLKDLQAVFNILRLCRLKLNVSKCAFGVGSGKFLGFMVTQRGIEANPNQITAILNLKPPKTIWDIQRLTEMAVALNCFISRSAEKCCPFFNLIKKDKNFQWANQSDQAFEQLKAYLTTASLLATPMNEDLLYIYLAASKHAVSAVIVREEHGIQKLVYYTSKTLNGAESRYLPLEKLAFSLICTIKKLPHYFQAHTMIVLTEHPLKALLRSVDFLGQITKWGAQLGAYDIKYQPRTSIKGQVLTDFIAEFTPTDAEPLVMNQVLPIQQTKKWKLYIDRASNSRSSSLSIVLTTPQAKDEKMATYLTEAKRLLKEFNHVQVMHIGRDLNGHADALVSLASAVAPELRKIISMICSLRNEKKRIRSEELHHGIGYQKKGISTVGPTPGPTSVVFTLIPSKTCCERFTKECIEGPPEDDLWLTGP</sequence>
<dbReference type="InterPro" id="IPR036397">
    <property type="entry name" value="RNaseH_sf"/>
</dbReference>
<protein>
    <recommendedName>
        <fullName evidence="2">Reverse transcriptase/retrotransposon-derived protein RNase H-like domain-containing protein</fullName>
    </recommendedName>
</protein>
<dbReference type="InterPro" id="IPR043128">
    <property type="entry name" value="Rev_trsase/Diguanyl_cyclase"/>
</dbReference>
<dbReference type="InterPro" id="IPR041577">
    <property type="entry name" value="RT_RNaseH_2"/>
</dbReference>
<dbReference type="Gene3D" id="3.10.10.10">
    <property type="entry name" value="HIV Type 1 Reverse Transcriptase, subunit A, domain 1"/>
    <property type="match status" value="1"/>
</dbReference>
<dbReference type="Pfam" id="PF17919">
    <property type="entry name" value="RT_RNaseH_2"/>
    <property type="match status" value="1"/>
</dbReference>
<accession>A0A2N9J0X2</accession>
<evidence type="ECO:0000313" key="3">
    <source>
        <dbReference type="EMBL" id="SPD31197.1"/>
    </source>
</evidence>
<name>A0A2N9J0X2_FAGSY</name>
<dbReference type="AlphaFoldDB" id="A0A2N9J0X2"/>
<dbReference type="GO" id="GO:0003676">
    <property type="term" value="F:nucleic acid binding"/>
    <property type="evidence" value="ECO:0007669"/>
    <property type="project" value="InterPro"/>
</dbReference>
<dbReference type="PANTHER" id="PTHR48475:SF2">
    <property type="entry name" value="RIBONUCLEASE H"/>
    <property type="match status" value="1"/>
</dbReference>
<feature type="domain" description="Reverse transcriptase/retrotransposon-derived protein RNase H-like" evidence="2">
    <location>
        <begin position="597"/>
        <end position="695"/>
    </location>
</feature>
<dbReference type="PANTHER" id="PTHR48475">
    <property type="entry name" value="RIBONUCLEASE H"/>
    <property type="match status" value="1"/>
</dbReference>
<reference evidence="3" key="1">
    <citation type="submission" date="2018-02" db="EMBL/GenBank/DDBJ databases">
        <authorList>
            <person name="Cohen D.B."/>
            <person name="Kent A.D."/>
        </authorList>
    </citation>
    <scope>NUCLEOTIDE SEQUENCE</scope>
</reference>
<dbReference type="SUPFAM" id="SSF56672">
    <property type="entry name" value="DNA/RNA polymerases"/>
    <property type="match status" value="1"/>
</dbReference>